<protein>
    <submittedName>
        <fullName evidence="2">Unannotated protein</fullName>
    </submittedName>
</protein>
<feature type="compositionally biased region" description="Basic residues" evidence="1">
    <location>
        <begin position="92"/>
        <end position="103"/>
    </location>
</feature>
<feature type="region of interest" description="Disordered" evidence="1">
    <location>
        <begin position="82"/>
        <end position="106"/>
    </location>
</feature>
<name>A0A6J6CZW6_9ZZZZ</name>
<dbReference type="AlphaFoldDB" id="A0A6J6CZW6"/>
<evidence type="ECO:0000256" key="1">
    <source>
        <dbReference type="SAM" id="MobiDB-lite"/>
    </source>
</evidence>
<evidence type="ECO:0000313" key="2">
    <source>
        <dbReference type="EMBL" id="CAB4557047.1"/>
    </source>
</evidence>
<sequence length="136" mass="14953">MASRSLCLPPARTHFCIETARGGEYGAGSSPKKYGTKGIIPEFVNIGADGWVGMRLPDLTDVWARATKKSVQVRRRSFALNGRGGDADMKGSHYRGKPRRKQSACRTGLGNSAGRNVYDLYRILRNKRTAILLAQL</sequence>
<accession>A0A6J6CZW6</accession>
<gene>
    <name evidence="2" type="ORF">UFOPK1358_01982</name>
</gene>
<dbReference type="EMBL" id="CAEZSF010000286">
    <property type="protein sequence ID" value="CAB4557047.1"/>
    <property type="molecule type" value="Genomic_DNA"/>
</dbReference>
<proteinExistence type="predicted"/>
<reference evidence="2" key="1">
    <citation type="submission" date="2020-05" db="EMBL/GenBank/DDBJ databases">
        <authorList>
            <person name="Chiriac C."/>
            <person name="Salcher M."/>
            <person name="Ghai R."/>
            <person name="Kavagutti S V."/>
        </authorList>
    </citation>
    <scope>NUCLEOTIDE SEQUENCE</scope>
</reference>
<organism evidence="2">
    <name type="scientific">freshwater metagenome</name>
    <dbReference type="NCBI Taxonomy" id="449393"/>
    <lineage>
        <taxon>unclassified sequences</taxon>
        <taxon>metagenomes</taxon>
        <taxon>ecological metagenomes</taxon>
    </lineage>
</organism>